<dbReference type="SMART" id="SM00355">
    <property type="entry name" value="ZnF_C2H2"/>
    <property type="match status" value="4"/>
</dbReference>
<feature type="region of interest" description="Disordered" evidence="1">
    <location>
        <begin position="221"/>
        <end position="324"/>
    </location>
</feature>
<evidence type="ECO:0000259" key="2">
    <source>
        <dbReference type="PROSITE" id="PS00028"/>
    </source>
</evidence>
<feature type="compositionally biased region" description="Acidic residues" evidence="1">
    <location>
        <begin position="268"/>
        <end position="285"/>
    </location>
</feature>
<dbReference type="AlphaFoldDB" id="A0A0C3D4Z5"/>
<evidence type="ECO:0000313" key="3">
    <source>
        <dbReference type="EMBL" id="KIN06369.1"/>
    </source>
</evidence>
<feature type="compositionally biased region" description="Basic residues" evidence="1">
    <location>
        <begin position="311"/>
        <end position="322"/>
    </location>
</feature>
<feature type="region of interest" description="Disordered" evidence="1">
    <location>
        <begin position="95"/>
        <end position="137"/>
    </location>
</feature>
<feature type="compositionally biased region" description="Basic and acidic residues" evidence="1">
    <location>
        <begin position="223"/>
        <end position="232"/>
    </location>
</feature>
<evidence type="ECO:0000256" key="1">
    <source>
        <dbReference type="SAM" id="MobiDB-lite"/>
    </source>
</evidence>
<reference evidence="4" key="2">
    <citation type="submission" date="2015-01" db="EMBL/GenBank/DDBJ databases">
        <title>Evolutionary Origins and Diversification of the Mycorrhizal Mutualists.</title>
        <authorList>
            <consortium name="DOE Joint Genome Institute"/>
            <consortium name="Mycorrhizal Genomics Consortium"/>
            <person name="Kohler A."/>
            <person name="Kuo A."/>
            <person name="Nagy L.G."/>
            <person name="Floudas D."/>
            <person name="Copeland A."/>
            <person name="Barry K.W."/>
            <person name="Cichocki N."/>
            <person name="Veneault-Fourrey C."/>
            <person name="LaButti K."/>
            <person name="Lindquist E.A."/>
            <person name="Lipzen A."/>
            <person name="Lundell T."/>
            <person name="Morin E."/>
            <person name="Murat C."/>
            <person name="Riley R."/>
            <person name="Ohm R."/>
            <person name="Sun H."/>
            <person name="Tunlid A."/>
            <person name="Henrissat B."/>
            <person name="Grigoriev I.V."/>
            <person name="Hibbett D.S."/>
            <person name="Martin F."/>
        </authorList>
    </citation>
    <scope>NUCLEOTIDE SEQUENCE [LARGE SCALE GENOMIC DNA]</scope>
    <source>
        <strain evidence="4">Zn</strain>
    </source>
</reference>
<accession>A0A0C3D4Z5</accession>
<protein>
    <recommendedName>
        <fullName evidence="2">C2H2-type domain-containing protein</fullName>
    </recommendedName>
</protein>
<dbReference type="PANTHER" id="PTHR23225:SF2">
    <property type="entry name" value="AT09679P-RELATED"/>
    <property type="match status" value="1"/>
</dbReference>
<reference evidence="3 4" key="1">
    <citation type="submission" date="2014-04" db="EMBL/GenBank/DDBJ databases">
        <authorList>
            <consortium name="DOE Joint Genome Institute"/>
            <person name="Kuo A."/>
            <person name="Martino E."/>
            <person name="Perotto S."/>
            <person name="Kohler A."/>
            <person name="Nagy L.G."/>
            <person name="Floudas D."/>
            <person name="Copeland A."/>
            <person name="Barry K.W."/>
            <person name="Cichocki N."/>
            <person name="Veneault-Fourrey C."/>
            <person name="LaButti K."/>
            <person name="Lindquist E.A."/>
            <person name="Lipzen A."/>
            <person name="Lundell T."/>
            <person name="Morin E."/>
            <person name="Murat C."/>
            <person name="Sun H."/>
            <person name="Tunlid A."/>
            <person name="Henrissat B."/>
            <person name="Grigoriev I.V."/>
            <person name="Hibbett D.S."/>
            <person name="Martin F."/>
            <person name="Nordberg H.P."/>
            <person name="Cantor M.N."/>
            <person name="Hua S.X."/>
        </authorList>
    </citation>
    <scope>NUCLEOTIDE SEQUENCE [LARGE SCALE GENOMIC DNA]</scope>
    <source>
        <strain evidence="3 4">Zn</strain>
    </source>
</reference>
<keyword evidence="4" id="KW-1185">Reference proteome</keyword>
<dbReference type="InterPro" id="IPR039970">
    <property type="entry name" value="TF_Grauzone"/>
</dbReference>
<dbReference type="InterPro" id="IPR013087">
    <property type="entry name" value="Znf_C2H2_type"/>
</dbReference>
<dbReference type="Gene3D" id="3.30.160.60">
    <property type="entry name" value="Classic Zinc Finger"/>
    <property type="match status" value="1"/>
</dbReference>
<dbReference type="EMBL" id="KN832871">
    <property type="protein sequence ID" value="KIN06369.1"/>
    <property type="molecule type" value="Genomic_DNA"/>
</dbReference>
<dbReference type="HOGENOM" id="CLU_024592_1_0_1"/>
<dbReference type="STRING" id="913774.A0A0C3D4Z5"/>
<feature type="compositionally biased region" description="Polar residues" evidence="1">
    <location>
        <begin position="238"/>
        <end position="247"/>
    </location>
</feature>
<gene>
    <name evidence="3" type="ORF">OIDMADRAFT_49857</name>
</gene>
<feature type="compositionally biased region" description="Low complexity" evidence="1">
    <location>
        <begin position="118"/>
        <end position="133"/>
    </location>
</feature>
<proteinExistence type="predicted"/>
<dbReference type="InParanoid" id="A0A0C3D4Z5"/>
<dbReference type="Proteomes" id="UP000054321">
    <property type="component" value="Unassembled WGS sequence"/>
</dbReference>
<sequence>MSYSTPFGHLKTTPFSRASMSIQPSYPQESCIGDDQIWPGFIQQFRRQGQNQSYPSPQWQHQADYTQLFDQETQRTFNSSGPALPAQLINGPSMDAIPSFPFPADPRMVSPAPSQGLSTPTSSSARSPATDPDWYPDAYNTPQIHDDLPFPNDIPYMSPELGTVCAIQPQVAIFAGSAGFPCVNMSQVQTFSDPPDYTEPPENVFEPGERYLDLEQTEFAIEVDPRPSRGGEVRTATRRSLASNGRQQDPMDAGYIQDQDQSQVTTDMDGDIEEDDEVPEEEASDTEYTPKRSNRRRATHTSKSVSSSSVRRGRPAKSKSLRASKFSRGLSTLACKSCKTNFNDPVALQRHVDKEHTRAFTCVFNFAGCPSTFASKNEWKRHVATQHLNFNTWVCNLDACGKAHAESSSSPKKEIEGMSSKGAIFNRKDLFTQHLRRMHAPNRKRPDKQKSTWDDRIKELQKDCLQVNRQGPKALKCPVADCPAPFSGSKCWDDRMEHVAKHLEKVAETRGAASVQHQNDELLVKWAQSEGIIDRVDGGYKLIPMNTWLDGLDQDAECEDDD</sequence>
<name>A0A0C3D4Z5_OIDMZ</name>
<dbReference type="GO" id="GO:0003700">
    <property type="term" value="F:DNA-binding transcription factor activity"/>
    <property type="evidence" value="ECO:0007669"/>
    <property type="project" value="InterPro"/>
</dbReference>
<dbReference type="PANTHER" id="PTHR23225">
    <property type="entry name" value="ZINC FINGER PROTEIN"/>
    <property type="match status" value="1"/>
</dbReference>
<feature type="domain" description="C2H2-type" evidence="2">
    <location>
        <begin position="335"/>
        <end position="356"/>
    </location>
</feature>
<dbReference type="OrthoDB" id="5388486at2759"/>
<dbReference type="PROSITE" id="PS00028">
    <property type="entry name" value="ZINC_FINGER_C2H2_1"/>
    <property type="match status" value="1"/>
</dbReference>
<evidence type="ECO:0000313" key="4">
    <source>
        <dbReference type="Proteomes" id="UP000054321"/>
    </source>
</evidence>
<organism evidence="3 4">
    <name type="scientific">Oidiodendron maius (strain Zn)</name>
    <dbReference type="NCBI Taxonomy" id="913774"/>
    <lineage>
        <taxon>Eukaryota</taxon>
        <taxon>Fungi</taxon>
        <taxon>Dikarya</taxon>
        <taxon>Ascomycota</taxon>
        <taxon>Pezizomycotina</taxon>
        <taxon>Leotiomycetes</taxon>
        <taxon>Leotiomycetes incertae sedis</taxon>
        <taxon>Myxotrichaceae</taxon>
        <taxon>Oidiodendron</taxon>
    </lineage>
</organism>